<dbReference type="PANTHER" id="PTHR22847">
    <property type="entry name" value="WD40 REPEAT PROTEIN"/>
    <property type="match status" value="1"/>
</dbReference>
<evidence type="ECO:0000256" key="5">
    <source>
        <dbReference type="SAM" id="Phobius"/>
    </source>
</evidence>
<dbReference type="PRINTS" id="PR00320">
    <property type="entry name" value="GPROTEINBRPT"/>
</dbReference>
<evidence type="ECO:0000256" key="1">
    <source>
        <dbReference type="ARBA" id="ARBA00022574"/>
    </source>
</evidence>
<keyword evidence="1 3" id="KW-0853">WD repeat</keyword>
<dbReference type="InterPro" id="IPR036915">
    <property type="entry name" value="Cyclin-like_sf"/>
</dbReference>
<dbReference type="Gene3D" id="4.10.280.10">
    <property type="entry name" value="Helix-loop-helix DNA-binding domain"/>
    <property type="match status" value="1"/>
</dbReference>
<keyword evidence="5" id="KW-0812">Transmembrane</keyword>
<dbReference type="CDD" id="cd20557">
    <property type="entry name" value="CYCLIN_ScPCL1-like"/>
    <property type="match status" value="1"/>
</dbReference>
<dbReference type="InterPro" id="IPR019775">
    <property type="entry name" value="WD40_repeat_CS"/>
</dbReference>
<feature type="region of interest" description="Disordered" evidence="4">
    <location>
        <begin position="239"/>
        <end position="272"/>
    </location>
</feature>
<evidence type="ECO:0000259" key="7">
    <source>
        <dbReference type="PROSITE" id="PS50888"/>
    </source>
</evidence>
<dbReference type="SUPFAM" id="SSF81383">
    <property type="entry name" value="F-box domain"/>
    <property type="match status" value="1"/>
</dbReference>
<dbReference type="AlphaFoldDB" id="A0A4T0HI45"/>
<feature type="repeat" description="WD" evidence="3">
    <location>
        <begin position="352"/>
        <end position="391"/>
    </location>
</feature>
<dbReference type="PROSITE" id="PS50082">
    <property type="entry name" value="WD_REPEATS_2"/>
    <property type="match status" value="4"/>
</dbReference>
<keyword evidence="2" id="KW-0677">Repeat</keyword>
<dbReference type="EMBL" id="SPOF01000013">
    <property type="protein sequence ID" value="TIB13719.1"/>
    <property type="molecule type" value="Genomic_DNA"/>
</dbReference>
<dbReference type="SMART" id="SM00353">
    <property type="entry name" value="HLH"/>
    <property type="match status" value="1"/>
</dbReference>
<dbReference type="InterPro" id="IPR011598">
    <property type="entry name" value="bHLH_dom"/>
</dbReference>
<dbReference type="InterPro" id="IPR015943">
    <property type="entry name" value="WD40/YVTN_repeat-like_dom_sf"/>
</dbReference>
<dbReference type="InterPro" id="IPR020472">
    <property type="entry name" value="WD40_PAC1"/>
</dbReference>
<dbReference type="InterPro" id="IPR036638">
    <property type="entry name" value="HLH_DNA-bd_sf"/>
</dbReference>
<dbReference type="InterPro" id="IPR045239">
    <property type="entry name" value="bHLH95_bHLH"/>
</dbReference>
<evidence type="ECO:0000313" key="9">
    <source>
        <dbReference type="Proteomes" id="UP000306954"/>
    </source>
</evidence>
<feature type="compositionally biased region" description="Low complexity" evidence="4">
    <location>
        <begin position="297"/>
        <end position="317"/>
    </location>
</feature>
<dbReference type="SUPFAM" id="SSF47954">
    <property type="entry name" value="Cyclin-like"/>
    <property type="match status" value="1"/>
</dbReference>
<dbReference type="PROSITE" id="PS50181">
    <property type="entry name" value="FBOX"/>
    <property type="match status" value="1"/>
</dbReference>
<reference evidence="8 9" key="1">
    <citation type="submission" date="2019-03" db="EMBL/GenBank/DDBJ databases">
        <title>Sequencing 23 genomes of Wallemia ichthyophaga.</title>
        <authorList>
            <person name="Gostincar C."/>
        </authorList>
    </citation>
    <scope>NUCLEOTIDE SEQUENCE [LARGE SCALE GENOMIC DNA]</scope>
    <source>
        <strain evidence="8 9">EXF-8621</strain>
    </source>
</reference>
<feature type="repeat" description="WD" evidence="3">
    <location>
        <begin position="543"/>
        <end position="577"/>
    </location>
</feature>
<dbReference type="InterPro" id="IPR036322">
    <property type="entry name" value="WD40_repeat_dom_sf"/>
</dbReference>
<dbReference type="PROSITE" id="PS50888">
    <property type="entry name" value="BHLH"/>
    <property type="match status" value="1"/>
</dbReference>
<dbReference type="Gene3D" id="2.130.10.10">
    <property type="entry name" value="YVTN repeat-like/Quinoprotein amine dehydrogenase"/>
    <property type="match status" value="3"/>
</dbReference>
<dbReference type="Pfam" id="PF12937">
    <property type="entry name" value="F-box-like"/>
    <property type="match status" value="1"/>
</dbReference>
<dbReference type="InterPro" id="IPR036047">
    <property type="entry name" value="F-box-like_dom_sf"/>
</dbReference>
<keyword evidence="5" id="KW-1133">Transmembrane helix</keyword>
<keyword evidence="5" id="KW-0472">Membrane</keyword>
<evidence type="ECO:0000259" key="6">
    <source>
        <dbReference type="PROSITE" id="PS50181"/>
    </source>
</evidence>
<dbReference type="SMART" id="SM00320">
    <property type="entry name" value="WD40"/>
    <property type="match status" value="6"/>
</dbReference>
<evidence type="ECO:0000256" key="3">
    <source>
        <dbReference type="PROSITE-ProRule" id="PRU00221"/>
    </source>
</evidence>
<accession>A0A4T0HI45</accession>
<dbReference type="Proteomes" id="UP000306954">
    <property type="component" value="Unassembled WGS sequence"/>
</dbReference>
<feature type="region of interest" description="Disordered" evidence="4">
    <location>
        <begin position="294"/>
        <end position="317"/>
    </location>
</feature>
<dbReference type="CDD" id="cd11393">
    <property type="entry name" value="bHLH_AtbHLH_like"/>
    <property type="match status" value="1"/>
</dbReference>
<proteinExistence type="predicted"/>
<dbReference type="GO" id="GO:0005634">
    <property type="term" value="C:nucleus"/>
    <property type="evidence" value="ECO:0007669"/>
    <property type="project" value="TreeGrafter"/>
</dbReference>
<sequence length="707" mass="79249">MFSNNNFNTHCSASYGSTAAVSGSTSERYNAGKEFSKDAANFVSSLFECPESKSIVSLGDFIHYALYRTRLHISVALSALILLQRLKARYPNAKGSSGHRLWLAAIMITNKMFNDDSFTNQSWYIASQQIFSQREVNAVERELFGYLSCDQFYIVIITAILILTMKFMDILSAIIPGVHKDIISELPLEISIYILVHINLEDILNCQLVCKSWNDVASDNLIYRDLFYRFGWELSDQVKDTPPPTPAYTPPTLSRSSSVGSLSRSSGLSRSNSVNRSAFASGINKNTQFTPLSITDSPAHTVHTPHTPHTPSTPLTPLSFKPTSLDWYELFKCRMQLERRWFGGADPKIDFLQGHTDSVYTVAFDDEKILSGSRDRSIRIWDMQTLRLLATYSDAHDGSVISLKFCKTFGVSAGSDGVVHVWKLGSGRTLGRAKVARTLSHHTAGVLDVDFNNHFIASCSKDSSICVYSRKSLTLLYQLDHAHSSPVNSLSITKSNVLASAGGDKAINVWNLDEDVDNEVIASGSSDNTIQLSLTDGTHLCNLVGHAGLVRSLQIDSARRIIVSGSYDRCVKVWNLNKVDGDIQYTNTVNHHSSLIFDLAFDSRRIVTASHDKRIMVVDFSAWMTKYELTKEEKETHRRQQHSELEKRRRLRVNMRFEELRQLVSNDTNNDKSKPSDFKLTVLDDTITHINNLKARISSLEKQVKAT</sequence>
<dbReference type="CDD" id="cd00200">
    <property type="entry name" value="WD40"/>
    <property type="match status" value="1"/>
</dbReference>
<feature type="compositionally biased region" description="Low complexity" evidence="4">
    <location>
        <begin position="250"/>
        <end position="272"/>
    </location>
</feature>
<dbReference type="Gene3D" id="1.20.1280.50">
    <property type="match status" value="1"/>
</dbReference>
<feature type="domain" description="F-box" evidence="6">
    <location>
        <begin position="180"/>
        <end position="226"/>
    </location>
</feature>
<dbReference type="PANTHER" id="PTHR22847:SF745">
    <property type="entry name" value="F-BOX_WD REPEAT-CONTAINING PROTEIN 7"/>
    <property type="match status" value="1"/>
</dbReference>
<dbReference type="GO" id="GO:1990234">
    <property type="term" value="C:transferase complex"/>
    <property type="evidence" value="ECO:0007669"/>
    <property type="project" value="UniProtKB-ARBA"/>
</dbReference>
<name>A0A4T0HI45_WALIC</name>
<dbReference type="Pfam" id="PF00400">
    <property type="entry name" value="WD40"/>
    <property type="match status" value="5"/>
</dbReference>
<dbReference type="SUPFAM" id="SSF50978">
    <property type="entry name" value="WD40 repeat-like"/>
    <property type="match status" value="1"/>
</dbReference>
<dbReference type="SMART" id="SM00256">
    <property type="entry name" value="FBOX"/>
    <property type="match status" value="1"/>
</dbReference>
<evidence type="ECO:0000256" key="2">
    <source>
        <dbReference type="ARBA" id="ARBA00022737"/>
    </source>
</evidence>
<dbReference type="PROSITE" id="PS00678">
    <property type="entry name" value="WD_REPEATS_1"/>
    <property type="match status" value="3"/>
</dbReference>
<feature type="domain" description="BHLH" evidence="7">
    <location>
        <begin position="637"/>
        <end position="693"/>
    </location>
</feature>
<dbReference type="InterPro" id="IPR001680">
    <property type="entry name" value="WD40_rpt"/>
</dbReference>
<protein>
    <submittedName>
        <fullName evidence="8">Uncharacterized protein</fullName>
    </submittedName>
</protein>
<dbReference type="GO" id="GO:0046983">
    <property type="term" value="F:protein dimerization activity"/>
    <property type="evidence" value="ECO:0007669"/>
    <property type="project" value="InterPro"/>
</dbReference>
<dbReference type="PROSITE" id="PS50294">
    <property type="entry name" value="WD_REPEATS_REGION"/>
    <property type="match status" value="3"/>
</dbReference>
<feature type="repeat" description="WD" evidence="3">
    <location>
        <begin position="393"/>
        <end position="432"/>
    </location>
</feature>
<evidence type="ECO:0000256" key="4">
    <source>
        <dbReference type="SAM" id="MobiDB-lite"/>
    </source>
</evidence>
<dbReference type="SUPFAM" id="SSF47459">
    <property type="entry name" value="HLH, helix-loop-helix DNA-binding domain"/>
    <property type="match status" value="1"/>
</dbReference>
<organism evidence="8 9">
    <name type="scientific">Wallemia ichthyophaga</name>
    <dbReference type="NCBI Taxonomy" id="245174"/>
    <lineage>
        <taxon>Eukaryota</taxon>
        <taxon>Fungi</taxon>
        <taxon>Dikarya</taxon>
        <taxon>Basidiomycota</taxon>
        <taxon>Wallemiomycotina</taxon>
        <taxon>Wallemiomycetes</taxon>
        <taxon>Wallemiales</taxon>
        <taxon>Wallemiaceae</taxon>
        <taxon>Wallemia</taxon>
    </lineage>
</organism>
<dbReference type="Pfam" id="PF00010">
    <property type="entry name" value="HLH"/>
    <property type="match status" value="1"/>
</dbReference>
<evidence type="ECO:0000313" key="8">
    <source>
        <dbReference type="EMBL" id="TIB13719.1"/>
    </source>
</evidence>
<gene>
    <name evidence="8" type="ORF">E3P90_01510</name>
</gene>
<dbReference type="InterPro" id="IPR001810">
    <property type="entry name" value="F-box_dom"/>
</dbReference>
<dbReference type="Gene3D" id="1.10.472.10">
    <property type="entry name" value="Cyclin-like"/>
    <property type="match status" value="1"/>
</dbReference>
<feature type="transmembrane region" description="Helical" evidence="5">
    <location>
        <begin position="152"/>
        <end position="175"/>
    </location>
</feature>
<comment type="caution">
    <text evidence="8">The sequence shown here is derived from an EMBL/GenBank/DDBJ whole genome shotgun (WGS) entry which is preliminary data.</text>
</comment>
<feature type="repeat" description="WD" evidence="3">
    <location>
        <begin position="480"/>
        <end position="513"/>
    </location>
</feature>